<keyword evidence="1" id="KW-1133">Transmembrane helix</keyword>
<feature type="transmembrane region" description="Helical" evidence="1">
    <location>
        <begin position="12"/>
        <end position="33"/>
    </location>
</feature>
<evidence type="ECO:0000313" key="3">
    <source>
        <dbReference type="Proteomes" id="UP000242444"/>
    </source>
</evidence>
<protein>
    <recommendedName>
        <fullName evidence="4">Serine hydrolase</fullName>
    </recommendedName>
</protein>
<keyword evidence="1" id="KW-0472">Membrane</keyword>
<dbReference type="GO" id="GO:0046677">
    <property type="term" value="P:response to antibiotic"/>
    <property type="evidence" value="ECO:0007669"/>
    <property type="project" value="InterPro"/>
</dbReference>
<name>A0A263DCI5_9PSEU</name>
<reference evidence="2 3" key="1">
    <citation type="submission" date="2017-07" db="EMBL/GenBank/DDBJ databases">
        <title>Amycolatopsis antarcticus sp. nov., isolated from the surface of an Antarcticus brown macroalga.</title>
        <authorList>
            <person name="Wang J."/>
            <person name="Leiva S."/>
            <person name="Huang J."/>
            <person name="Huang Y."/>
        </authorList>
    </citation>
    <scope>NUCLEOTIDE SEQUENCE [LARGE SCALE GENOMIC DNA]</scope>
    <source>
        <strain evidence="2 3">AU-G6</strain>
    </source>
</reference>
<dbReference type="Proteomes" id="UP000242444">
    <property type="component" value="Unassembled WGS sequence"/>
</dbReference>
<evidence type="ECO:0000313" key="2">
    <source>
        <dbReference type="EMBL" id="OZM75217.1"/>
    </source>
</evidence>
<keyword evidence="1" id="KW-0812">Transmembrane</keyword>
<gene>
    <name evidence="2" type="ORF">CFN78_03395</name>
</gene>
<dbReference type="InterPro" id="IPR012338">
    <property type="entry name" value="Beta-lactam/transpept-like"/>
</dbReference>
<comment type="caution">
    <text evidence="2">The sequence shown here is derived from an EMBL/GenBank/DDBJ whole genome shotgun (WGS) entry which is preliminary data.</text>
</comment>
<dbReference type="GO" id="GO:0030655">
    <property type="term" value="P:beta-lactam antibiotic catabolic process"/>
    <property type="evidence" value="ECO:0007669"/>
    <property type="project" value="InterPro"/>
</dbReference>
<evidence type="ECO:0000256" key="1">
    <source>
        <dbReference type="SAM" id="Phobius"/>
    </source>
</evidence>
<organism evidence="2 3">
    <name type="scientific">Amycolatopsis antarctica</name>
    <dbReference type="NCBI Taxonomy" id="1854586"/>
    <lineage>
        <taxon>Bacteria</taxon>
        <taxon>Bacillati</taxon>
        <taxon>Actinomycetota</taxon>
        <taxon>Actinomycetes</taxon>
        <taxon>Pseudonocardiales</taxon>
        <taxon>Pseudonocardiaceae</taxon>
        <taxon>Amycolatopsis</taxon>
    </lineage>
</organism>
<proteinExistence type="predicted"/>
<dbReference type="OrthoDB" id="4981298at2"/>
<evidence type="ECO:0008006" key="4">
    <source>
        <dbReference type="Google" id="ProtNLM"/>
    </source>
</evidence>
<dbReference type="SUPFAM" id="SSF56601">
    <property type="entry name" value="beta-lactamase/transpeptidase-like"/>
    <property type="match status" value="1"/>
</dbReference>
<dbReference type="InParanoid" id="A0A263DCI5"/>
<sequence length="291" mass="30978">MLTSAKNRLSPVGFVAVLVTASILLVTTVFFAIDSVGEDDWAAECVSAPVPASADRSAAIDEARQSLLRSGHEPVLGIQIVDLDDCTRTVSWKDEKEQPAASVVKLLIVLDLLDRSGVPSGSDEDSVRRMLSASDDTIASRLWQRNGGSAIIDRQAAALGLEHTHPPGDDGEWGATRMSPGDITAVYRHITGALPAEEREFVTEALADAGNRAADGFDQYFGIPSGLPDSTWAVKQGWGSADGRRVLNTTGLVTTTHTYAVAIMSTWAEDVDWPTATTALTSATRAMRNAL</sequence>
<dbReference type="PANTHER" id="PTHR35333">
    <property type="entry name" value="BETA-LACTAMASE"/>
    <property type="match status" value="1"/>
</dbReference>
<dbReference type="EMBL" id="NKYE01000001">
    <property type="protein sequence ID" value="OZM75217.1"/>
    <property type="molecule type" value="Genomic_DNA"/>
</dbReference>
<dbReference type="RefSeq" id="WP_094860994.1">
    <property type="nucleotide sequence ID" value="NZ_NKYE01000001.1"/>
</dbReference>
<dbReference type="AlphaFoldDB" id="A0A263DCI5"/>
<accession>A0A263DCI5</accession>
<keyword evidence="3" id="KW-1185">Reference proteome</keyword>
<dbReference type="GO" id="GO:0008800">
    <property type="term" value="F:beta-lactamase activity"/>
    <property type="evidence" value="ECO:0007669"/>
    <property type="project" value="InterPro"/>
</dbReference>
<dbReference type="Gene3D" id="3.40.710.10">
    <property type="entry name" value="DD-peptidase/beta-lactamase superfamily"/>
    <property type="match status" value="1"/>
</dbReference>
<dbReference type="InterPro" id="IPR000871">
    <property type="entry name" value="Beta-lactam_class-A"/>
</dbReference>
<dbReference type="PANTHER" id="PTHR35333:SF3">
    <property type="entry name" value="BETA-LACTAMASE-TYPE TRANSPEPTIDASE FOLD CONTAINING PROTEIN"/>
    <property type="match status" value="1"/>
</dbReference>